<dbReference type="EMBL" id="CP089982">
    <property type="protein sequence ID" value="WXA99142.1"/>
    <property type="molecule type" value="Genomic_DNA"/>
</dbReference>
<dbReference type="InterPro" id="IPR018060">
    <property type="entry name" value="HTH_AraC"/>
</dbReference>
<dbReference type="RefSeq" id="WP_394849775.1">
    <property type="nucleotide sequence ID" value="NZ_CP089982.1"/>
</dbReference>
<dbReference type="SUPFAM" id="SSF46689">
    <property type="entry name" value="Homeodomain-like"/>
    <property type="match status" value="1"/>
</dbReference>
<keyword evidence="2" id="KW-0238">DNA-binding</keyword>
<keyword evidence="6" id="KW-1185">Reference proteome</keyword>
<evidence type="ECO:0000256" key="2">
    <source>
        <dbReference type="ARBA" id="ARBA00023125"/>
    </source>
</evidence>
<accession>A0ABZ2KN85</accession>
<keyword evidence="1" id="KW-0805">Transcription regulation</keyword>
<protein>
    <submittedName>
        <fullName evidence="5">AraC family transcriptional regulator</fullName>
    </submittedName>
</protein>
<dbReference type="Pfam" id="PF12625">
    <property type="entry name" value="Arabinose_bd"/>
    <property type="match status" value="1"/>
</dbReference>
<dbReference type="Proteomes" id="UP001379533">
    <property type="component" value="Chromosome"/>
</dbReference>
<dbReference type="PANTHER" id="PTHR47894:SF1">
    <property type="entry name" value="HTH-TYPE TRANSCRIPTIONAL REGULATOR VQSM"/>
    <property type="match status" value="1"/>
</dbReference>
<dbReference type="SMART" id="SM00342">
    <property type="entry name" value="HTH_ARAC"/>
    <property type="match status" value="1"/>
</dbReference>
<evidence type="ECO:0000313" key="6">
    <source>
        <dbReference type="Proteomes" id="UP001379533"/>
    </source>
</evidence>
<name>A0ABZ2KN85_9BACT</name>
<dbReference type="PROSITE" id="PS01124">
    <property type="entry name" value="HTH_ARAC_FAMILY_2"/>
    <property type="match status" value="1"/>
</dbReference>
<evidence type="ECO:0000256" key="3">
    <source>
        <dbReference type="ARBA" id="ARBA00023163"/>
    </source>
</evidence>
<dbReference type="InterPro" id="IPR032687">
    <property type="entry name" value="AraC-type_N"/>
</dbReference>
<dbReference type="Pfam" id="PF12833">
    <property type="entry name" value="HTH_18"/>
    <property type="match status" value="1"/>
</dbReference>
<proteinExistence type="predicted"/>
<dbReference type="InterPro" id="IPR009057">
    <property type="entry name" value="Homeodomain-like_sf"/>
</dbReference>
<evidence type="ECO:0000256" key="1">
    <source>
        <dbReference type="ARBA" id="ARBA00023015"/>
    </source>
</evidence>
<dbReference type="PANTHER" id="PTHR47894">
    <property type="entry name" value="HTH-TYPE TRANSCRIPTIONAL REGULATOR GADX"/>
    <property type="match status" value="1"/>
</dbReference>
<sequence>MDIASAGRRVGLDLGLRRPVPEEQIDRWLAYMAPSLPSEFGLLLGAKVRAESLGLVGLAARFSRSLGAALAVLAGHTMLEDEIQVLPDQQDTLLLIRSRGDVPYARKKADCVAASILAIANQITGERLVPKSVAFAFPPPETVRYHRQYKDTFGCPIQFDRGDTCLVLASRDLRRSIPGSSRKLATMFHRHAAESRLAMSGVYDLRWRARAILRAHLFEECPTIPELALLMGVSERLLRRRLDDTSPRFLAIVDEVRKERAVLLLRRWPKYTNAELASMVGLDEARFSALFRRWTGMTPGQARQEASR</sequence>
<dbReference type="Gene3D" id="1.10.10.60">
    <property type="entry name" value="Homeodomain-like"/>
    <property type="match status" value="1"/>
</dbReference>
<gene>
    <name evidence="5" type="ORF">LZC95_20255</name>
</gene>
<evidence type="ECO:0000313" key="5">
    <source>
        <dbReference type="EMBL" id="WXA99142.1"/>
    </source>
</evidence>
<reference evidence="5 6" key="1">
    <citation type="submission" date="2021-12" db="EMBL/GenBank/DDBJ databases">
        <title>Discovery of the Pendulisporaceae a myxobacterial family with distinct sporulation behavior and unique specialized metabolism.</title>
        <authorList>
            <person name="Garcia R."/>
            <person name="Popoff A."/>
            <person name="Bader C.D."/>
            <person name="Loehr J."/>
            <person name="Walesch S."/>
            <person name="Walt C."/>
            <person name="Boldt J."/>
            <person name="Bunk B."/>
            <person name="Haeckl F.J.F.P.J."/>
            <person name="Gunesch A.P."/>
            <person name="Birkelbach J."/>
            <person name="Nuebel U."/>
            <person name="Pietschmann T."/>
            <person name="Bach T."/>
            <person name="Mueller R."/>
        </authorList>
    </citation>
    <scope>NUCLEOTIDE SEQUENCE [LARGE SCALE GENOMIC DNA]</scope>
    <source>
        <strain evidence="5 6">MSr12523</strain>
    </source>
</reference>
<evidence type="ECO:0000259" key="4">
    <source>
        <dbReference type="PROSITE" id="PS01124"/>
    </source>
</evidence>
<keyword evidence="3" id="KW-0804">Transcription</keyword>
<feature type="domain" description="HTH araC/xylS-type" evidence="4">
    <location>
        <begin position="207"/>
        <end position="305"/>
    </location>
</feature>
<organism evidence="5 6">
    <name type="scientific">Pendulispora brunnea</name>
    <dbReference type="NCBI Taxonomy" id="2905690"/>
    <lineage>
        <taxon>Bacteria</taxon>
        <taxon>Pseudomonadati</taxon>
        <taxon>Myxococcota</taxon>
        <taxon>Myxococcia</taxon>
        <taxon>Myxococcales</taxon>
        <taxon>Sorangiineae</taxon>
        <taxon>Pendulisporaceae</taxon>
        <taxon>Pendulispora</taxon>
    </lineage>
</organism>